<dbReference type="GO" id="GO:0006508">
    <property type="term" value="P:proteolysis"/>
    <property type="evidence" value="ECO:0007669"/>
    <property type="project" value="UniProtKB-KW"/>
</dbReference>
<dbReference type="Pfam" id="PF14541">
    <property type="entry name" value="TAXi_C"/>
    <property type="match status" value="1"/>
</dbReference>
<dbReference type="InterPro" id="IPR033121">
    <property type="entry name" value="PEPTIDASE_A1"/>
</dbReference>
<comment type="similarity">
    <text evidence="1">Belongs to the peptidase A1 family.</text>
</comment>
<dbReference type="Pfam" id="PF14543">
    <property type="entry name" value="TAXi_N"/>
    <property type="match status" value="1"/>
</dbReference>
<dbReference type="PANTHER" id="PTHR47967">
    <property type="entry name" value="OS07G0603500 PROTEIN-RELATED"/>
    <property type="match status" value="1"/>
</dbReference>
<protein>
    <submittedName>
        <fullName evidence="5">Aspartic proteinase CDR1</fullName>
    </submittedName>
</protein>
<keyword evidence="6" id="KW-1185">Reference proteome</keyword>
<accession>A0AAV6NSJ7</accession>
<dbReference type="GO" id="GO:0005576">
    <property type="term" value="C:extracellular region"/>
    <property type="evidence" value="ECO:0007669"/>
    <property type="project" value="TreeGrafter"/>
</dbReference>
<evidence type="ECO:0000256" key="1">
    <source>
        <dbReference type="ARBA" id="ARBA00007447"/>
    </source>
</evidence>
<dbReference type="PANTHER" id="PTHR47967:SF128">
    <property type="entry name" value="ASPARTIC PROTEINASE CDR1-LIKE"/>
    <property type="match status" value="1"/>
</dbReference>
<dbReference type="PROSITE" id="PS51767">
    <property type="entry name" value="PEPTIDASE_A1"/>
    <property type="match status" value="1"/>
</dbReference>
<dbReference type="GO" id="GO:0008233">
    <property type="term" value="F:peptidase activity"/>
    <property type="evidence" value="ECO:0007669"/>
    <property type="project" value="UniProtKB-KW"/>
</dbReference>
<organism evidence="5 6">
    <name type="scientific">Cucurbita argyrosperma subsp. sororia</name>
    <dbReference type="NCBI Taxonomy" id="37648"/>
    <lineage>
        <taxon>Eukaryota</taxon>
        <taxon>Viridiplantae</taxon>
        <taxon>Streptophyta</taxon>
        <taxon>Embryophyta</taxon>
        <taxon>Tracheophyta</taxon>
        <taxon>Spermatophyta</taxon>
        <taxon>Magnoliopsida</taxon>
        <taxon>eudicotyledons</taxon>
        <taxon>Gunneridae</taxon>
        <taxon>Pentapetalae</taxon>
        <taxon>rosids</taxon>
        <taxon>fabids</taxon>
        <taxon>Cucurbitales</taxon>
        <taxon>Cucurbitaceae</taxon>
        <taxon>Cucurbiteae</taxon>
        <taxon>Cucurbita</taxon>
    </lineage>
</organism>
<dbReference type="Proteomes" id="UP000685013">
    <property type="component" value="Chromosome 4"/>
</dbReference>
<dbReference type="InterPro" id="IPR032799">
    <property type="entry name" value="TAXi_C"/>
</dbReference>
<dbReference type="InterPro" id="IPR051708">
    <property type="entry name" value="Plant_Aspart_Prot_A1"/>
</dbReference>
<evidence type="ECO:0000313" key="5">
    <source>
        <dbReference type="EMBL" id="KAG6601660.1"/>
    </source>
</evidence>
<evidence type="ECO:0000256" key="3">
    <source>
        <dbReference type="ARBA" id="ARBA00022801"/>
    </source>
</evidence>
<dbReference type="AlphaFoldDB" id="A0AAV6NSJ7"/>
<keyword evidence="3" id="KW-0378">Hydrolase</keyword>
<name>A0AAV6NSJ7_9ROSI</name>
<dbReference type="EMBL" id="JAGKQH010000004">
    <property type="protein sequence ID" value="KAG6601660.1"/>
    <property type="molecule type" value="Genomic_DNA"/>
</dbReference>
<evidence type="ECO:0000259" key="4">
    <source>
        <dbReference type="PROSITE" id="PS51767"/>
    </source>
</evidence>
<proteinExistence type="inferred from homology"/>
<evidence type="ECO:0000256" key="2">
    <source>
        <dbReference type="ARBA" id="ARBA00022670"/>
    </source>
</evidence>
<feature type="domain" description="Peptidase A1" evidence="4">
    <location>
        <begin position="1"/>
        <end position="215"/>
    </location>
</feature>
<feature type="non-terminal residue" evidence="5">
    <location>
        <position position="1"/>
    </location>
</feature>
<reference evidence="5 6" key="1">
    <citation type="journal article" date="2021" name="Hortic Res">
        <title>The domestication of Cucurbita argyrosperma as revealed by the genome of its wild relative.</title>
        <authorList>
            <person name="Barrera-Redondo J."/>
            <person name="Sanchez-de la Vega G."/>
            <person name="Aguirre-Liguori J.A."/>
            <person name="Castellanos-Morales G."/>
            <person name="Gutierrez-Guerrero Y.T."/>
            <person name="Aguirre-Dugua X."/>
            <person name="Aguirre-Planter E."/>
            <person name="Tenaillon M.I."/>
            <person name="Lira-Saade R."/>
            <person name="Eguiarte L.E."/>
        </authorList>
    </citation>
    <scope>NUCLEOTIDE SEQUENCE [LARGE SCALE GENOMIC DNA]</scope>
    <source>
        <strain evidence="5">JBR-2021</strain>
    </source>
</reference>
<keyword evidence="2" id="KW-0645">Protease</keyword>
<comment type="caution">
    <text evidence="5">The sequence shown here is derived from an EMBL/GenBank/DDBJ whole genome shotgun (WGS) entry which is preliminary data.</text>
</comment>
<gene>
    <name evidence="5" type="primary">CDR1</name>
    <name evidence="5" type="ORF">SDJN03_06893</name>
</gene>
<sequence length="215" mass="22445">MVIGCGHESGGGFGTTSGVIGLAGGELSIVTQKSKKNAVSRKFSYCLPSVTSQGSGKINFGKNAVVSGPGVVSTPLGPSTMYQMTLEAISVGNERHAVRNAVVKVNMIIDSRTTLSYIPKDIHDGVVSSMAKIIGSKRVKDPSNFFGLCYSSDGHDANIPAITAHFAGGADVRLGKENMFMRVAGGAYVNDEVILEERRESSGTLLGDDSSLAND</sequence>
<dbReference type="InterPro" id="IPR032861">
    <property type="entry name" value="TAXi_N"/>
</dbReference>
<evidence type="ECO:0000313" key="6">
    <source>
        <dbReference type="Proteomes" id="UP000685013"/>
    </source>
</evidence>